<feature type="chain" id="PRO_5012406696" description="HEAT repeat domain-containing protein" evidence="1">
    <location>
        <begin position="19"/>
        <end position="295"/>
    </location>
</feature>
<keyword evidence="3" id="KW-1185">Reference proteome</keyword>
<reference evidence="2 3" key="1">
    <citation type="submission" date="2017-10" db="EMBL/GenBank/DDBJ databases">
        <title>The draft genome sequence of Lewinella nigricans NBRC 102662.</title>
        <authorList>
            <person name="Wang K."/>
        </authorList>
    </citation>
    <scope>NUCLEOTIDE SEQUENCE [LARGE SCALE GENOMIC DNA]</scope>
    <source>
        <strain evidence="2 3">NBRC 102662</strain>
    </source>
</reference>
<dbReference type="EMBL" id="PDUD01000006">
    <property type="protein sequence ID" value="PHN07763.1"/>
    <property type="molecule type" value="Genomic_DNA"/>
</dbReference>
<keyword evidence="1" id="KW-0732">Signal</keyword>
<protein>
    <recommendedName>
        <fullName evidence="4">HEAT repeat domain-containing protein</fullName>
    </recommendedName>
</protein>
<proteinExistence type="predicted"/>
<dbReference type="OrthoDB" id="834588at2"/>
<evidence type="ECO:0000313" key="3">
    <source>
        <dbReference type="Proteomes" id="UP000223913"/>
    </source>
</evidence>
<evidence type="ECO:0008006" key="4">
    <source>
        <dbReference type="Google" id="ProtNLM"/>
    </source>
</evidence>
<evidence type="ECO:0000313" key="2">
    <source>
        <dbReference type="EMBL" id="PHN07763.1"/>
    </source>
</evidence>
<evidence type="ECO:0000256" key="1">
    <source>
        <dbReference type="SAM" id="SignalP"/>
    </source>
</evidence>
<dbReference type="AlphaFoldDB" id="A0A2D0NJ34"/>
<sequence length="295" mass="33698">MKCILFLAFFISINCIYAQSGTKAERIAKLVTAIAAENTLMGEGVGIGGIRPEQYDRFERLKTIASENDLRRLTRHDNAVVRCYAFWALADQQSPGLFPILRDHLQDTARVEQIFGCVISQISVAGFYIELLMPPFLVTEDYYRENQSQLSASEKSQLDSIVLYQEIALPYRNDVLRDHTPKAADYNRIRELVVDRMHVALSALARYRKKDDRELILSFRENMEGNGVFTDQDESLFSAIAAFPDDYFLPFLEDHGRQILEKDYFSSPWATFTKPVRCTTGPEPGRSWSARSGKK</sequence>
<dbReference type="RefSeq" id="WP_099148872.1">
    <property type="nucleotide sequence ID" value="NZ_PDUD01000006.1"/>
</dbReference>
<organism evidence="2 3">
    <name type="scientific">Flavilitoribacter nigricans (strain ATCC 23147 / DSM 23189 / NBRC 102662 / NCIMB 1420 / SS-2)</name>
    <name type="common">Lewinella nigricans</name>
    <dbReference type="NCBI Taxonomy" id="1122177"/>
    <lineage>
        <taxon>Bacteria</taxon>
        <taxon>Pseudomonadati</taxon>
        <taxon>Bacteroidota</taxon>
        <taxon>Saprospiria</taxon>
        <taxon>Saprospirales</taxon>
        <taxon>Lewinellaceae</taxon>
        <taxon>Flavilitoribacter</taxon>
    </lineage>
</organism>
<gene>
    <name evidence="2" type="ORF">CRP01_04785</name>
</gene>
<name>A0A2D0NJ34_FLAN2</name>
<dbReference type="Proteomes" id="UP000223913">
    <property type="component" value="Unassembled WGS sequence"/>
</dbReference>
<comment type="caution">
    <text evidence="2">The sequence shown here is derived from an EMBL/GenBank/DDBJ whole genome shotgun (WGS) entry which is preliminary data.</text>
</comment>
<accession>A0A2D0NJ34</accession>
<feature type="signal peptide" evidence="1">
    <location>
        <begin position="1"/>
        <end position="18"/>
    </location>
</feature>